<accession>A0A0L0T0G3</accession>
<sequence>MTHGGDSHDLNGRPAAWAALRDVAFGSIAGVCGKIVEFPADTVKVRLQSQPMTSGAGRPKMYTGSVDCFRKIVHKEGVRGLYKGLASPLVGAVLENATLFVSYNAIQNAIRSNTDADPDVPLTLPQLFTAGALAGTVASFLLTPIELVKCKLQVQEMGHQLGTGSSVSAAVSSSSSSSSSSAAAAVSTAQKRHYTQPSAPKKIAVPLASPLLASMATHSSTPAPAITTKKPVATGPIRYRGPIDVIRHTYATHGVRGFYRGHVGTMLRETGGSAAWFGVYEVAIQQFIRYRGASSKADLAVPELLAAGALAGVSYNVVLFPADVIKSRQQTAEELAAAAVARAQRSGNAHAVAEATRAAKEAARAGFLAVGRNLYRAEGWAGLYRGCWVTVVKSTPTSAVIFGVYEMLNRWL</sequence>
<evidence type="ECO:0000256" key="7">
    <source>
        <dbReference type="ARBA" id="ARBA00023128"/>
    </source>
</evidence>
<name>A0A0L0T0G3_ALLM3</name>
<keyword evidence="12" id="KW-1185">Reference proteome</keyword>
<keyword evidence="3 10" id="KW-0813">Transport</keyword>
<evidence type="ECO:0000256" key="5">
    <source>
        <dbReference type="ARBA" id="ARBA00022737"/>
    </source>
</evidence>
<dbReference type="OMA" id="YSRRMMM"/>
<dbReference type="OrthoDB" id="2139348at2759"/>
<organism evidence="11 12">
    <name type="scientific">Allomyces macrogynus (strain ATCC 38327)</name>
    <name type="common">Allomyces javanicus var. macrogynus</name>
    <dbReference type="NCBI Taxonomy" id="578462"/>
    <lineage>
        <taxon>Eukaryota</taxon>
        <taxon>Fungi</taxon>
        <taxon>Fungi incertae sedis</taxon>
        <taxon>Blastocladiomycota</taxon>
        <taxon>Blastocladiomycetes</taxon>
        <taxon>Blastocladiales</taxon>
        <taxon>Blastocladiaceae</taxon>
        <taxon>Allomyces</taxon>
    </lineage>
</organism>
<dbReference type="InterPro" id="IPR018108">
    <property type="entry name" value="MCP_transmembrane"/>
</dbReference>
<evidence type="ECO:0008006" key="13">
    <source>
        <dbReference type="Google" id="ProtNLM"/>
    </source>
</evidence>
<feature type="repeat" description="Solcar" evidence="9">
    <location>
        <begin position="17"/>
        <end position="109"/>
    </location>
</feature>
<proteinExistence type="inferred from homology"/>
<keyword evidence="5" id="KW-0677">Repeat</keyword>
<keyword evidence="6" id="KW-1133">Transmembrane helix</keyword>
<dbReference type="PANTHER" id="PTHR45624:SF31">
    <property type="entry name" value="MITOCHONDRIAL ORNITHINE TRANSPORTER 1"/>
    <property type="match status" value="1"/>
</dbReference>
<evidence type="ECO:0000256" key="1">
    <source>
        <dbReference type="ARBA" id="ARBA00004225"/>
    </source>
</evidence>
<keyword evidence="4 9" id="KW-0812">Transmembrane</keyword>
<dbReference type="Proteomes" id="UP000054350">
    <property type="component" value="Unassembled WGS sequence"/>
</dbReference>
<dbReference type="VEuPathDB" id="FungiDB:AMAG_12916"/>
<evidence type="ECO:0000256" key="3">
    <source>
        <dbReference type="ARBA" id="ARBA00022448"/>
    </source>
</evidence>
<evidence type="ECO:0000313" key="11">
    <source>
        <dbReference type="EMBL" id="KNE68242.1"/>
    </source>
</evidence>
<dbReference type="EMBL" id="GG745356">
    <property type="protein sequence ID" value="KNE68242.1"/>
    <property type="molecule type" value="Genomic_DNA"/>
</dbReference>
<evidence type="ECO:0000256" key="6">
    <source>
        <dbReference type="ARBA" id="ARBA00022989"/>
    </source>
</evidence>
<feature type="repeat" description="Solcar" evidence="9">
    <location>
        <begin position="200"/>
        <end position="286"/>
    </location>
</feature>
<dbReference type="Gene3D" id="1.50.40.10">
    <property type="entry name" value="Mitochondrial carrier domain"/>
    <property type="match status" value="2"/>
</dbReference>
<dbReference type="InterPro" id="IPR050567">
    <property type="entry name" value="Mitochondrial_Carrier"/>
</dbReference>
<dbReference type="GO" id="GO:0000064">
    <property type="term" value="F:L-ornithine transmembrane transporter activity"/>
    <property type="evidence" value="ECO:0007669"/>
    <property type="project" value="TreeGrafter"/>
</dbReference>
<evidence type="ECO:0000256" key="4">
    <source>
        <dbReference type="ARBA" id="ARBA00022692"/>
    </source>
</evidence>
<gene>
    <name evidence="11" type="ORF">AMAG_12916</name>
</gene>
<evidence type="ECO:0000256" key="2">
    <source>
        <dbReference type="ARBA" id="ARBA00006375"/>
    </source>
</evidence>
<keyword evidence="7" id="KW-0496">Mitochondrion</keyword>
<dbReference type="eggNOG" id="KOG0763">
    <property type="taxonomic scope" value="Eukaryota"/>
</dbReference>
<comment type="subcellular location">
    <subcellularLocation>
        <location evidence="1">Mitochondrion membrane</location>
        <topology evidence="1">Multi-pass membrane protein</topology>
    </subcellularLocation>
</comment>
<evidence type="ECO:0000256" key="10">
    <source>
        <dbReference type="RuleBase" id="RU000488"/>
    </source>
</evidence>
<dbReference type="GO" id="GO:1990575">
    <property type="term" value="P:mitochondrial L-ornithine transmembrane transport"/>
    <property type="evidence" value="ECO:0007669"/>
    <property type="project" value="TreeGrafter"/>
</dbReference>
<evidence type="ECO:0000256" key="8">
    <source>
        <dbReference type="ARBA" id="ARBA00023136"/>
    </source>
</evidence>
<dbReference type="SUPFAM" id="SSF103506">
    <property type="entry name" value="Mitochondrial carrier"/>
    <property type="match status" value="1"/>
</dbReference>
<dbReference type="PANTHER" id="PTHR45624">
    <property type="entry name" value="MITOCHONDRIAL BASIC AMINO ACIDS TRANSPORTER-RELATED"/>
    <property type="match status" value="1"/>
</dbReference>
<feature type="repeat" description="Solcar" evidence="9">
    <location>
        <begin position="299"/>
        <end position="411"/>
    </location>
</feature>
<protein>
    <recommendedName>
        <fullName evidence="13">Mitochondrial carrier</fullName>
    </recommendedName>
</protein>
<reference evidence="11 12" key="1">
    <citation type="submission" date="2009-11" db="EMBL/GenBank/DDBJ databases">
        <title>Annotation of Allomyces macrogynus ATCC 38327.</title>
        <authorList>
            <consortium name="The Broad Institute Genome Sequencing Platform"/>
            <person name="Russ C."/>
            <person name="Cuomo C."/>
            <person name="Burger G."/>
            <person name="Gray M.W."/>
            <person name="Holland P.W.H."/>
            <person name="King N."/>
            <person name="Lang F.B.F."/>
            <person name="Roger A.J."/>
            <person name="Ruiz-Trillo I."/>
            <person name="Young S.K."/>
            <person name="Zeng Q."/>
            <person name="Gargeya S."/>
            <person name="Fitzgerald M."/>
            <person name="Haas B."/>
            <person name="Abouelleil A."/>
            <person name="Alvarado L."/>
            <person name="Arachchi H.M."/>
            <person name="Berlin A."/>
            <person name="Chapman S.B."/>
            <person name="Gearin G."/>
            <person name="Goldberg J."/>
            <person name="Griggs A."/>
            <person name="Gujja S."/>
            <person name="Hansen M."/>
            <person name="Heiman D."/>
            <person name="Howarth C."/>
            <person name="Larimer J."/>
            <person name="Lui A."/>
            <person name="MacDonald P.J.P."/>
            <person name="McCowen C."/>
            <person name="Montmayeur A."/>
            <person name="Murphy C."/>
            <person name="Neiman D."/>
            <person name="Pearson M."/>
            <person name="Priest M."/>
            <person name="Roberts A."/>
            <person name="Saif S."/>
            <person name="Shea T."/>
            <person name="Sisk P."/>
            <person name="Stolte C."/>
            <person name="Sykes S."/>
            <person name="Wortman J."/>
            <person name="Nusbaum C."/>
            <person name="Birren B."/>
        </authorList>
    </citation>
    <scope>NUCLEOTIDE SEQUENCE [LARGE SCALE GENOMIC DNA]</scope>
    <source>
        <strain evidence="11 12">ATCC 38327</strain>
    </source>
</reference>
<comment type="similarity">
    <text evidence="2 10">Belongs to the mitochondrial carrier (TC 2.A.29) family.</text>
</comment>
<keyword evidence="8 9" id="KW-0472">Membrane</keyword>
<dbReference type="InterPro" id="IPR023395">
    <property type="entry name" value="MCP_dom_sf"/>
</dbReference>
<dbReference type="AlphaFoldDB" id="A0A0L0T0G3"/>
<reference evidence="12" key="2">
    <citation type="submission" date="2009-11" db="EMBL/GenBank/DDBJ databases">
        <title>The Genome Sequence of Allomyces macrogynus strain ATCC 38327.</title>
        <authorList>
            <consortium name="The Broad Institute Genome Sequencing Platform"/>
            <person name="Russ C."/>
            <person name="Cuomo C."/>
            <person name="Shea T."/>
            <person name="Young S.K."/>
            <person name="Zeng Q."/>
            <person name="Koehrsen M."/>
            <person name="Haas B."/>
            <person name="Borodovsky M."/>
            <person name="Guigo R."/>
            <person name="Alvarado L."/>
            <person name="Berlin A."/>
            <person name="Borenstein D."/>
            <person name="Chen Z."/>
            <person name="Engels R."/>
            <person name="Freedman E."/>
            <person name="Gellesch M."/>
            <person name="Goldberg J."/>
            <person name="Griggs A."/>
            <person name="Gujja S."/>
            <person name="Heiman D."/>
            <person name="Hepburn T."/>
            <person name="Howarth C."/>
            <person name="Jen D."/>
            <person name="Larson L."/>
            <person name="Lewis B."/>
            <person name="Mehta T."/>
            <person name="Park D."/>
            <person name="Pearson M."/>
            <person name="Roberts A."/>
            <person name="Saif S."/>
            <person name="Shenoy N."/>
            <person name="Sisk P."/>
            <person name="Stolte C."/>
            <person name="Sykes S."/>
            <person name="Walk T."/>
            <person name="White J."/>
            <person name="Yandava C."/>
            <person name="Burger G."/>
            <person name="Gray M.W."/>
            <person name="Holland P.W.H."/>
            <person name="King N."/>
            <person name="Lang F.B.F."/>
            <person name="Roger A.J."/>
            <person name="Ruiz-Trillo I."/>
            <person name="Lander E."/>
            <person name="Nusbaum C."/>
        </authorList>
    </citation>
    <scope>NUCLEOTIDE SEQUENCE [LARGE SCALE GENOMIC DNA]</scope>
    <source>
        <strain evidence="12">ATCC 38327</strain>
    </source>
</reference>
<dbReference type="Pfam" id="PF00153">
    <property type="entry name" value="Mito_carr"/>
    <property type="match status" value="4"/>
</dbReference>
<evidence type="ECO:0000256" key="9">
    <source>
        <dbReference type="PROSITE-ProRule" id="PRU00282"/>
    </source>
</evidence>
<dbReference type="STRING" id="578462.A0A0L0T0G3"/>
<evidence type="ECO:0000313" key="12">
    <source>
        <dbReference type="Proteomes" id="UP000054350"/>
    </source>
</evidence>
<dbReference type="PROSITE" id="PS50920">
    <property type="entry name" value="SOLCAR"/>
    <property type="match status" value="3"/>
</dbReference>
<dbReference type="GO" id="GO:0031966">
    <property type="term" value="C:mitochondrial membrane"/>
    <property type="evidence" value="ECO:0007669"/>
    <property type="project" value="UniProtKB-SubCell"/>
</dbReference>